<evidence type="ECO:0000256" key="3">
    <source>
        <dbReference type="SAM" id="SignalP"/>
    </source>
</evidence>
<feature type="region of interest" description="Disordered" evidence="2">
    <location>
        <begin position="28"/>
        <end position="76"/>
    </location>
</feature>
<dbReference type="Pfam" id="PF01298">
    <property type="entry name" value="TbpB_B_D"/>
    <property type="match status" value="1"/>
</dbReference>
<evidence type="ECO:0000313" key="5">
    <source>
        <dbReference type="EMBL" id="EGC17712.1"/>
    </source>
</evidence>
<dbReference type="InterPro" id="IPR001677">
    <property type="entry name" value="TbpB_B_D"/>
</dbReference>
<feature type="compositionally biased region" description="Low complexity" evidence="2">
    <location>
        <begin position="28"/>
        <end position="59"/>
    </location>
</feature>
<dbReference type="AlphaFoldDB" id="F0EYV4"/>
<gene>
    <name evidence="5" type="ORF">HMPREF9098_1038</name>
</gene>
<reference evidence="5 6" key="1">
    <citation type="submission" date="2011-01" db="EMBL/GenBank/DDBJ databases">
        <authorList>
            <person name="Muzny D."/>
            <person name="Qin X."/>
            <person name="Deng J."/>
            <person name="Jiang H."/>
            <person name="Liu Y."/>
            <person name="Qu J."/>
            <person name="Song X.-Z."/>
            <person name="Zhang L."/>
            <person name="Thornton R."/>
            <person name="Coyle M."/>
            <person name="Francisco L."/>
            <person name="Jackson L."/>
            <person name="Javaid M."/>
            <person name="Korchina V."/>
            <person name="Kovar C."/>
            <person name="Mata R."/>
            <person name="Mathew T."/>
            <person name="Ngo R."/>
            <person name="Nguyen L."/>
            <person name="Nguyen N."/>
            <person name="Okwuonu G."/>
            <person name="Ongeri F."/>
            <person name="Pham C."/>
            <person name="Simmons D."/>
            <person name="Wilczek-Boney K."/>
            <person name="Hale W."/>
            <person name="Jakkamsetti A."/>
            <person name="Pham P."/>
            <person name="Ruth R."/>
            <person name="San Lucas F."/>
            <person name="Warren J."/>
            <person name="Zhang J."/>
            <person name="Zhao Z."/>
            <person name="Zhou C."/>
            <person name="Zhu D."/>
            <person name="Lee S."/>
            <person name="Bess C."/>
            <person name="Blankenburg K."/>
            <person name="Forbes L."/>
            <person name="Fu Q."/>
            <person name="Gubbala S."/>
            <person name="Hirani K."/>
            <person name="Jayaseelan J.C."/>
            <person name="Lara F."/>
            <person name="Munidasa M."/>
            <person name="Palculict T."/>
            <person name="Patil S."/>
            <person name="Pu L.-L."/>
            <person name="Saada N."/>
            <person name="Tang L."/>
            <person name="Weissenberger G."/>
            <person name="Zhu Y."/>
            <person name="Hemphill L."/>
            <person name="Shang Y."/>
            <person name="Youmans B."/>
            <person name="Ayvaz T."/>
            <person name="Ross M."/>
            <person name="Santibanez J."/>
            <person name="Aqrawi P."/>
            <person name="Gross S."/>
            <person name="Joshi V."/>
            <person name="Fowler G."/>
            <person name="Nazareth L."/>
            <person name="Reid J."/>
            <person name="Worley K."/>
            <person name="Petrosino J."/>
            <person name="Highlander S."/>
            <person name="Gibbs R."/>
        </authorList>
    </citation>
    <scope>NUCLEOTIDE SEQUENCE [LARGE SCALE GENOMIC DNA]</scope>
    <source>
        <strain evidence="5 6">ATCC 33394</strain>
    </source>
</reference>
<dbReference type="STRING" id="888741.HMPREF9098_1038"/>
<dbReference type="EMBL" id="AEWV01000015">
    <property type="protein sequence ID" value="EGC17712.1"/>
    <property type="molecule type" value="Genomic_DNA"/>
</dbReference>
<comment type="caution">
    <text evidence="5">The sequence shown here is derived from an EMBL/GenBank/DDBJ whole genome shotgun (WGS) entry which is preliminary data.</text>
</comment>
<dbReference type="PROSITE" id="PS51257">
    <property type="entry name" value="PROKAR_LIPOPROTEIN"/>
    <property type="match status" value="1"/>
</dbReference>
<dbReference type="RefSeq" id="WP_003782443.1">
    <property type="nucleotide sequence ID" value="NZ_GL870929.1"/>
</dbReference>
<feature type="domain" description="Transferrin-binding protein B C-lobe/N-lobe beta-barrel" evidence="4">
    <location>
        <begin position="179"/>
        <end position="289"/>
    </location>
</feature>
<feature type="compositionally biased region" description="Pro residues" evidence="2">
    <location>
        <begin position="60"/>
        <end position="69"/>
    </location>
</feature>
<protein>
    <recommendedName>
        <fullName evidence="4">Transferrin-binding protein B C-lobe/N-lobe beta-barrel domain-containing protein</fullName>
    </recommendedName>
</protein>
<evidence type="ECO:0000259" key="4">
    <source>
        <dbReference type="Pfam" id="PF01298"/>
    </source>
</evidence>
<dbReference type="HOGENOM" id="CLU_069306_0_0_4"/>
<evidence type="ECO:0000313" key="6">
    <source>
        <dbReference type="Proteomes" id="UP000004088"/>
    </source>
</evidence>
<keyword evidence="3" id="KW-0732">Signal</keyword>
<dbReference type="GO" id="GO:0009279">
    <property type="term" value="C:cell outer membrane"/>
    <property type="evidence" value="ECO:0007669"/>
    <property type="project" value="UniProtKB-SubCell"/>
</dbReference>
<dbReference type="Gene3D" id="2.40.160.90">
    <property type="match status" value="1"/>
</dbReference>
<name>F0EYV4_9NEIS</name>
<dbReference type="InterPro" id="IPR011250">
    <property type="entry name" value="OMP/PagP_B-barrel"/>
</dbReference>
<comment type="subcellular location">
    <subcellularLocation>
        <location evidence="1">Cell outer membrane</location>
    </subcellularLocation>
</comment>
<organism evidence="5 6">
    <name type="scientific">Kingella denitrificans ATCC 33394</name>
    <dbReference type="NCBI Taxonomy" id="888741"/>
    <lineage>
        <taxon>Bacteria</taxon>
        <taxon>Pseudomonadati</taxon>
        <taxon>Pseudomonadota</taxon>
        <taxon>Betaproteobacteria</taxon>
        <taxon>Neisseriales</taxon>
        <taxon>Neisseriaceae</taxon>
        <taxon>Kingella</taxon>
    </lineage>
</organism>
<feature type="signal peptide" evidence="3">
    <location>
        <begin position="1"/>
        <end position="20"/>
    </location>
</feature>
<feature type="chain" id="PRO_5003251919" description="Transferrin-binding protein B C-lobe/N-lobe beta-barrel domain-containing protein" evidence="3">
    <location>
        <begin position="21"/>
        <end position="290"/>
    </location>
</feature>
<evidence type="ECO:0000256" key="2">
    <source>
        <dbReference type="SAM" id="MobiDB-lite"/>
    </source>
</evidence>
<proteinExistence type="predicted"/>
<keyword evidence="6" id="KW-1185">Reference proteome</keyword>
<evidence type="ECO:0000256" key="1">
    <source>
        <dbReference type="ARBA" id="ARBA00004442"/>
    </source>
</evidence>
<dbReference type="Proteomes" id="UP000004088">
    <property type="component" value="Unassembled WGS sequence"/>
</dbReference>
<dbReference type="SUPFAM" id="SSF56925">
    <property type="entry name" value="OMPA-like"/>
    <property type="match status" value="1"/>
</dbReference>
<sequence>MKKTALKTVTVFCTALFGLAACGGSGSSNNTPNFSSNTPSPQPPVVNNSGNGNGNNAPAPQQPTPPATPAPQAQYGGTAYYTENDRSFNEYAQGRGNVPVNGNLSSITVQGREINITTPEAFTESQTLLHMNDSWARGVASHIGDSRLSYTRFGLQMDNTDSLQYRAFAIGSLTPIADVPTSGTARYAGSSVFSSSAISYTTQPANFDVDFGAKTVHGRIHSGLGMPNAVMEFGGTINGASFSGTKDALNMQGNFYGPNAAEMGGTFKGVYAIPGGDLLHVNGSFGAKRQ</sequence>
<accession>F0EYV4</accession>